<dbReference type="GO" id="GO:0005814">
    <property type="term" value="C:centriole"/>
    <property type="evidence" value="ECO:0007669"/>
    <property type="project" value="TreeGrafter"/>
</dbReference>
<protein>
    <recommendedName>
        <fullName evidence="4">Centromere protein J C-terminal domain-containing protein</fullName>
    </recommendedName>
</protein>
<feature type="region of interest" description="Disordered" evidence="3">
    <location>
        <begin position="227"/>
        <end position="255"/>
    </location>
</feature>
<organism evidence="5 6">
    <name type="scientific">Acanthoscelides obtectus</name>
    <name type="common">Bean weevil</name>
    <name type="synonym">Bruchus obtectus</name>
    <dbReference type="NCBI Taxonomy" id="200917"/>
    <lineage>
        <taxon>Eukaryota</taxon>
        <taxon>Metazoa</taxon>
        <taxon>Ecdysozoa</taxon>
        <taxon>Arthropoda</taxon>
        <taxon>Hexapoda</taxon>
        <taxon>Insecta</taxon>
        <taxon>Pterygota</taxon>
        <taxon>Neoptera</taxon>
        <taxon>Endopterygota</taxon>
        <taxon>Coleoptera</taxon>
        <taxon>Polyphaga</taxon>
        <taxon>Cucujiformia</taxon>
        <taxon>Chrysomeloidea</taxon>
        <taxon>Chrysomelidae</taxon>
        <taxon>Bruchinae</taxon>
        <taxon>Bruchini</taxon>
        <taxon>Acanthoscelides</taxon>
    </lineage>
</organism>
<evidence type="ECO:0000256" key="1">
    <source>
        <dbReference type="ARBA" id="ARBA00005627"/>
    </source>
</evidence>
<comment type="caution">
    <text evidence="5">The sequence shown here is derived from an EMBL/GenBank/DDBJ whole genome shotgun (WGS) entry which is preliminary data.</text>
</comment>
<feature type="compositionally biased region" description="Basic and acidic residues" evidence="3">
    <location>
        <begin position="642"/>
        <end position="660"/>
    </location>
</feature>
<feature type="compositionally biased region" description="Low complexity" evidence="3">
    <location>
        <begin position="365"/>
        <end position="385"/>
    </location>
</feature>
<dbReference type="Proteomes" id="UP001152888">
    <property type="component" value="Unassembled WGS sequence"/>
</dbReference>
<proteinExistence type="inferred from homology"/>
<dbReference type="OrthoDB" id="10252174at2759"/>
<dbReference type="GO" id="GO:0005813">
    <property type="term" value="C:centrosome"/>
    <property type="evidence" value="ECO:0007669"/>
    <property type="project" value="TreeGrafter"/>
</dbReference>
<evidence type="ECO:0000313" key="5">
    <source>
        <dbReference type="EMBL" id="CAH1959194.1"/>
    </source>
</evidence>
<feature type="region of interest" description="Disordered" evidence="3">
    <location>
        <begin position="29"/>
        <end position="66"/>
    </location>
</feature>
<dbReference type="InterPro" id="IPR047002">
    <property type="entry name" value="Tcp10_C_sf"/>
</dbReference>
<dbReference type="PANTHER" id="PTHR10331:SF6">
    <property type="entry name" value="SPINDLE ASSEMBLY ABNORMAL 4"/>
    <property type="match status" value="1"/>
</dbReference>
<dbReference type="EMBL" id="CAKOFQ010006681">
    <property type="protein sequence ID" value="CAH1959194.1"/>
    <property type="molecule type" value="Genomic_DNA"/>
</dbReference>
<gene>
    <name evidence="5" type="ORF">ACAOBT_LOCUS3059</name>
</gene>
<dbReference type="GO" id="GO:0061511">
    <property type="term" value="P:centriole elongation"/>
    <property type="evidence" value="ECO:0007669"/>
    <property type="project" value="TreeGrafter"/>
</dbReference>
<feature type="compositionally biased region" description="Polar residues" evidence="3">
    <location>
        <begin position="236"/>
        <end position="245"/>
    </location>
</feature>
<feature type="region of interest" description="Disordered" evidence="3">
    <location>
        <begin position="620"/>
        <end position="660"/>
    </location>
</feature>
<name>A0A9P0JQR0_ACAOB</name>
<dbReference type="GO" id="GO:0060271">
    <property type="term" value="P:cilium assembly"/>
    <property type="evidence" value="ECO:0007669"/>
    <property type="project" value="TreeGrafter"/>
</dbReference>
<feature type="domain" description="Centromere protein J C-terminal" evidence="4">
    <location>
        <begin position="838"/>
        <end position="867"/>
    </location>
</feature>
<evidence type="ECO:0000313" key="6">
    <source>
        <dbReference type="Proteomes" id="UP001152888"/>
    </source>
</evidence>
<dbReference type="Pfam" id="PF07202">
    <property type="entry name" value="Tcp10_C"/>
    <property type="match status" value="2"/>
</dbReference>
<dbReference type="InterPro" id="IPR009852">
    <property type="entry name" value="CENPJ_C_dom"/>
</dbReference>
<dbReference type="InterPro" id="IPR026581">
    <property type="entry name" value="TCP10L/CENPJ"/>
</dbReference>
<dbReference type="AlphaFoldDB" id="A0A9P0JQR0"/>
<feature type="compositionally biased region" description="Basic and acidic residues" evidence="3">
    <location>
        <begin position="352"/>
        <end position="364"/>
    </location>
</feature>
<evidence type="ECO:0000256" key="3">
    <source>
        <dbReference type="SAM" id="MobiDB-lite"/>
    </source>
</evidence>
<dbReference type="PANTHER" id="PTHR10331">
    <property type="entry name" value="T COMPLEX PROTEIN 10"/>
    <property type="match status" value="1"/>
</dbReference>
<feature type="coiled-coil region" evidence="2">
    <location>
        <begin position="428"/>
        <end position="583"/>
    </location>
</feature>
<evidence type="ECO:0000259" key="4">
    <source>
        <dbReference type="Pfam" id="PF07202"/>
    </source>
</evidence>
<feature type="region of interest" description="Disordered" evidence="3">
    <location>
        <begin position="181"/>
        <end position="209"/>
    </location>
</feature>
<sequence length="881" mass="101034">MSMTSSPFLAKLQELKLWQGNYDALLQQNRSRDATNPSDLDTIDGLSALDSSRSSREESPSKTPRSIFVDWDKKAIMPPKPFEQLLEEKLAEEQPVEVKTGTKKPFLRKGSGLARYNLTPKHVPAKTILAKNPSTVKKPNLHVKRPVSPTHKDCVKATSSKPSSKHEEQLIPLKMPEAKMKSKATWVKVNDSNSNGRQEKEKSPERQEGVNILAKLNEYGLKQLFLNTPKKKKMSSPENIQSSRPSPEPYDPPSHSVIESVTERELRIFEDLEERVEHNSFSSTNSSVIGMLYSTPNKKKKVEQRIKSPIQEKPASPRYMDEYDELLGKLEIIDKRGHFLNEFINNLKKISDENHTDSHTDKPNKSSLNSSYSESTNTESSHTETPLSFYTDFENTLQGASPKKVNIGVNTSFTGVEESTQIENCLNCEALTETMEKLKKQIPDIQKEKAKLCDFAKDLEKKRDQLTRDLHKLQKKYDEEVGDLMTELENEKKKFQKEKAIFDMYIKESQVRPSKKEREELMMLRKELDELKELLKLKETKNGASQARLRNQVKQLEKDKCELKESMEKLQRENAKLSASQKLRRAPSEVKMLHEINKNLTKLTEETFKRHLVDSKEKIESLTEKETGSKASKTQISPVPRRKSEVLHRKRDDGDCRQSKENTGDITKFIDLSLEKQYEQAFRSNSSPVMQNTLNDSKKGKTETLFPDGSKEIKYSNGKSKTISPDGNLVIVQYFNGDIKETNLLENTLRYYYAENCTWHTQFSDGNELLEYPNGQKERKFKDGKIEITCSDGNIVTKHADGTEEVLYFDKSKMIKHVNGEKTLLLPNGQKEIHTKEHKRREYPDGTVKIVYPDGTQETRYATGRIRIKDSNGLLIHDSHS</sequence>
<reference evidence="5" key="1">
    <citation type="submission" date="2022-03" db="EMBL/GenBank/DDBJ databases">
        <authorList>
            <person name="Sayadi A."/>
        </authorList>
    </citation>
    <scope>NUCLEOTIDE SEQUENCE</scope>
</reference>
<keyword evidence="6" id="KW-1185">Reference proteome</keyword>
<feature type="compositionally biased region" description="Polar residues" evidence="3">
    <location>
        <begin position="29"/>
        <end position="39"/>
    </location>
</feature>
<keyword evidence="2" id="KW-0175">Coiled coil</keyword>
<dbReference type="GO" id="GO:0015631">
    <property type="term" value="F:tubulin binding"/>
    <property type="evidence" value="ECO:0007669"/>
    <property type="project" value="TreeGrafter"/>
</dbReference>
<feature type="compositionally biased region" description="Basic and acidic residues" evidence="3">
    <location>
        <begin position="197"/>
        <end position="208"/>
    </location>
</feature>
<accession>A0A9P0JQR0</accession>
<feature type="domain" description="Centromere protein J C-terminal" evidence="4">
    <location>
        <begin position="707"/>
        <end position="742"/>
    </location>
</feature>
<feature type="region of interest" description="Disordered" evidence="3">
    <location>
        <begin position="352"/>
        <end position="385"/>
    </location>
</feature>
<evidence type="ECO:0000256" key="2">
    <source>
        <dbReference type="SAM" id="Coils"/>
    </source>
</evidence>
<feature type="region of interest" description="Disordered" evidence="3">
    <location>
        <begin position="138"/>
        <end position="168"/>
    </location>
</feature>
<dbReference type="Gene3D" id="2.60.450.20">
    <property type="match status" value="1"/>
</dbReference>
<comment type="similarity">
    <text evidence="1">Belongs to the TCP10 family.</text>
</comment>